<dbReference type="Proteomes" id="UP000294847">
    <property type="component" value="Chromosome 2"/>
</dbReference>
<proteinExistence type="predicted"/>
<evidence type="ECO:0008006" key="4">
    <source>
        <dbReference type="Google" id="ProtNLM"/>
    </source>
</evidence>
<dbReference type="PANTHER" id="PTHR11362:SF148">
    <property type="entry name" value="CARBOXYPEPTIDASE Y INHIBITOR"/>
    <property type="match status" value="1"/>
</dbReference>
<dbReference type="EMBL" id="CP034205">
    <property type="protein sequence ID" value="QBZ56192.1"/>
    <property type="molecule type" value="Genomic_DNA"/>
</dbReference>
<protein>
    <recommendedName>
        <fullName evidence="4">Lipid binding protein</fullName>
    </recommendedName>
</protein>
<dbReference type="InterPro" id="IPR036610">
    <property type="entry name" value="PEBP-like_sf"/>
</dbReference>
<dbReference type="GO" id="GO:0030414">
    <property type="term" value="F:peptidase inhibitor activity"/>
    <property type="evidence" value="ECO:0007669"/>
    <property type="project" value="TreeGrafter"/>
</dbReference>
<feature type="signal peptide" evidence="1">
    <location>
        <begin position="1"/>
        <end position="16"/>
    </location>
</feature>
<dbReference type="GO" id="GO:0005543">
    <property type="term" value="F:phospholipid binding"/>
    <property type="evidence" value="ECO:0007669"/>
    <property type="project" value="TreeGrafter"/>
</dbReference>
<evidence type="ECO:0000313" key="3">
    <source>
        <dbReference type="Proteomes" id="UP000294847"/>
    </source>
</evidence>
<sequence>MLLLRFFMILFTSLAAGNIAPDSYQKPLESERSQALSSPDSDRVYEALLRSKIIPEVIDDFELNYLFTTQWPGGDEHQANLGNDVEPGDWISKPPSITLSPVAHIVANLLCGPAAQVDPSLSMAKLTYVVALTDPDAPSRDDPGRSEFCHWLAAGHPVVNPRVNVSDCYTLSVSGLEDLLSYRPPSPPAKTGPHRYVFVLLAHFPPTLDPLNLTRPERDWGSNGGVKQWARENSLVPIGSNFLYAHNPDQ</sequence>
<dbReference type="AlphaFoldDB" id="A0A4P7N3U9"/>
<dbReference type="SUPFAM" id="SSF49777">
    <property type="entry name" value="PEBP-like"/>
    <property type="match status" value="1"/>
</dbReference>
<dbReference type="InterPro" id="IPR008914">
    <property type="entry name" value="PEBP"/>
</dbReference>
<dbReference type="InterPro" id="IPR035810">
    <property type="entry name" value="PEBP_euk"/>
</dbReference>
<feature type="chain" id="PRO_5020927363" description="Lipid binding protein" evidence="1">
    <location>
        <begin position="17"/>
        <end position="250"/>
    </location>
</feature>
<organism evidence="2 3">
    <name type="scientific">Pyricularia oryzae</name>
    <name type="common">Rice blast fungus</name>
    <name type="synonym">Magnaporthe oryzae</name>
    <dbReference type="NCBI Taxonomy" id="318829"/>
    <lineage>
        <taxon>Eukaryota</taxon>
        <taxon>Fungi</taxon>
        <taxon>Dikarya</taxon>
        <taxon>Ascomycota</taxon>
        <taxon>Pezizomycotina</taxon>
        <taxon>Sordariomycetes</taxon>
        <taxon>Sordariomycetidae</taxon>
        <taxon>Magnaporthales</taxon>
        <taxon>Pyriculariaceae</taxon>
        <taxon>Pyricularia</taxon>
    </lineage>
</organism>
<dbReference type="Gene3D" id="3.90.280.10">
    <property type="entry name" value="PEBP-like"/>
    <property type="match status" value="1"/>
</dbReference>
<dbReference type="PANTHER" id="PTHR11362">
    <property type="entry name" value="PHOSPHATIDYLETHANOLAMINE-BINDING PROTEIN"/>
    <property type="match status" value="1"/>
</dbReference>
<dbReference type="CDD" id="cd00866">
    <property type="entry name" value="PEBP_euk"/>
    <property type="match status" value="1"/>
</dbReference>
<dbReference type="GO" id="GO:0030162">
    <property type="term" value="P:regulation of proteolysis"/>
    <property type="evidence" value="ECO:0007669"/>
    <property type="project" value="TreeGrafter"/>
</dbReference>
<dbReference type="GO" id="GO:0046578">
    <property type="term" value="P:regulation of Ras protein signal transduction"/>
    <property type="evidence" value="ECO:0007669"/>
    <property type="project" value="TreeGrafter"/>
</dbReference>
<accession>A0A4P7N3U9</accession>
<evidence type="ECO:0000256" key="1">
    <source>
        <dbReference type="SAM" id="SignalP"/>
    </source>
</evidence>
<keyword evidence="1" id="KW-0732">Signal</keyword>
<name>A0A4P7N3U9_PYROR</name>
<reference evidence="2 3" key="1">
    <citation type="journal article" date="2019" name="Mol. Biol. Evol.">
        <title>Blast fungal genomes show frequent chromosomal changes, gene gains and losses, and effector gene turnover.</title>
        <authorList>
            <person name="Gomez Luciano L.B."/>
            <person name="Jason Tsai I."/>
            <person name="Chuma I."/>
            <person name="Tosa Y."/>
            <person name="Chen Y.H."/>
            <person name="Li J.Y."/>
            <person name="Li M.Y."/>
            <person name="Jade Lu M.Y."/>
            <person name="Nakayashiki H."/>
            <person name="Li W.H."/>
        </authorList>
    </citation>
    <scope>NUCLEOTIDE SEQUENCE [LARGE SCALE GENOMIC DNA]</scope>
    <source>
        <strain evidence="2">MZ5-1-6</strain>
    </source>
</reference>
<gene>
    <name evidence="2" type="ORF">PoMZ_01098</name>
</gene>
<evidence type="ECO:0000313" key="2">
    <source>
        <dbReference type="EMBL" id="QBZ56192.1"/>
    </source>
</evidence>
<dbReference type="Pfam" id="PF01161">
    <property type="entry name" value="PBP"/>
    <property type="match status" value="1"/>
</dbReference>